<dbReference type="EMBL" id="UOFE01000003">
    <property type="protein sequence ID" value="VAW50510.1"/>
    <property type="molecule type" value="Genomic_DNA"/>
</dbReference>
<gene>
    <name evidence="2" type="ORF">MNBD_GAMMA05-912</name>
</gene>
<organism evidence="2">
    <name type="scientific">hydrothermal vent metagenome</name>
    <dbReference type="NCBI Taxonomy" id="652676"/>
    <lineage>
        <taxon>unclassified sequences</taxon>
        <taxon>metagenomes</taxon>
        <taxon>ecological metagenomes</taxon>
    </lineage>
</organism>
<dbReference type="InterPro" id="IPR028096">
    <property type="entry name" value="EfeO_Cupredoxin"/>
</dbReference>
<protein>
    <recommendedName>
        <fullName evidence="1">EfeO-type cupredoxin-like domain-containing protein</fullName>
    </recommendedName>
</protein>
<sequence>MIIKKIICIALLHGSLTGSLYADTKKFTIEIKNHLFYPAELIVPADEKVKLIIINHDQTPEEFESFELNREKVILGNRKGIVFIGPLEVGEYPFFGEFHPETALGKIIVKQEKP</sequence>
<evidence type="ECO:0000259" key="1">
    <source>
        <dbReference type="Pfam" id="PF13473"/>
    </source>
</evidence>
<proteinExistence type="predicted"/>
<dbReference type="InterPro" id="IPR008972">
    <property type="entry name" value="Cupredoxin"/>
</dbReference>
<name>A0A3B0WDL8_9ZZZZ</name>
<reference evidence="2" key="1">
    <citation type="submission" date="2018-06" db="EMBL/GenBank/DDBJ databases">
        <authorList>
            <person name="Zhirakovskaya E."/>
        </authorList>
    </citation>
    <scope>NUCLEOTIDE SEQUENCE</scope>
</reference>
<dbReference type="AlphaFoldDB" id="A0A3B0WDL8"/>
<dbReference type="Pfam" id="PF13473">
    <property type="entry name" value="Cupredoxin_1"/>
    <property type="match status" value="1"/>
</dbReference>
<evidence type="ECO:0000313" key="2">
    <source>
        <dbReference type="EMBL" id="VAW50510.1"/>
    </source>
</evidence>
<dbReference type="Gene3D" id="2.60.40.420">
    <property type="entry name" value="Cupredoxins - blue copper proteins"/>
    <property type="match status" value="1"/>
</dbReference>
<accession>A0A3B0WDL8</accession>
<feature type="domain" description="EfeO-type cupredoxin-like" evidence="1">
    <location>
        <begin position="7"/>
        <end position="109"/>
    </location>
</feature>
<dbReference type="SUPFAM" id="SSF49503">
    <property type="entry name" value="Cupredoxins"/>
    <property type="match status" value="1"/>
</dbReference>